<keyword evidence="1" id="KW-1133">Transmembrane helix</keyword>
<accession>A0A0K2VDC4</accession>
<feature type="non-terminal residue" evidence="2">
    <location>
        <position position="1"/>
    </location>
</feature>
<dbReference type="AlphaFoldDB" id="A0A0K2VDC4"/>
<evidence type="ECO:0000256" key="1">
    <source>
        <dbReference type="SAM" id="Phobius"/>
    </source>
</evidence>
<feature type="transmembrane region" description="Helical" evidence="1">
    <location>
        <begin position="13"/>
        <end position="36"/>
    </location>
</feature>
<organism evidence="2">
    <name type="scientific">Lepeophtheirus salmonis</name>
    <name type="common">Salmon louse</name>
    <name type="synonym">Caligus salmonis</name>
    <dbReference type="NCBI Taxonomy" id="72036"/>
    <lineage>
        <taxon>Eukaryota</taxon>
        <taxon>Metazoa</taxon>
        <taxon>Ecdysozoa</taxon>
        <taxon>Arthropoda</taxon>
        <taxon>Crustacea</taxon>
        <taxon>Multicrustacea</taxon>
        <taxon>Hexanauplia</taxon>
        <taxon>Copepoda</taxon>
        <taxon>Siphonostomatoida</taxon>
        <taxon>Caligidae</taxon>
        <taxon>Lepeophtheirus</taxon>
    </lineage>
</organism>
<protein>
    <submittedName>
        <fullName evidence="2">Uncharacterized protein</fullName>
    </submittedName>
</protein>
<name>A0A0K2VDC4_LEPSM</name>
<proteinExistence type="predicted"/>
<reference evidence="2" key="1">
    <citation type="submission" date="2014-05" db="EMBL/GenBank/DDBJ databases">
        <authorList>
            <person name="Chronopoulou M."/>
        </authorList>
    </citation>
    <scope>NUCLEOTIDE SEQUENCE</scope>
    <source>
        <tissue evidence="2">Whole organism</tissue>
    </source>
</reference>
<evidence type="ECO:0000313" key="2">
    <source>
        <dbReference type="EMBL" id="CDW48484.1"/>
    </source>
</evidence>
<keyword evidence="1" id="KW-0472">Membrane</keyword>
<sequence>ASSIDPDTVLSEFLRITCLFNTVSFFLFISFVINILDTTTHTTIVAHDPSVI</sequence>
<dbReference type="EMBL" id="HACA01031123">
    <property type="protein sequence ID" value="CDW48484.1"/>
    <property type="molecule type" value="Transcribed_RNA"/>
</dbReference>
<keyword evidence="1" id="KW-0812">Transmembrane</keyword>